<dbReference type="EMBL" id="PFGC01000041">
    <property type="protein sequence ID" value="PIW36773.1"/>
    <property type="molecule type" value="Genomic_DNA"/>
</dbReference>
<reference evidence="2 3" key="1">
    <citation type="submission" date="2017-09" db="EMBL/GenBank/DDBJ databases">
        <title>Depth-based differentiation of microbial function through sediment-hosted aquifers and enrichment of novel symbionts in the deep terrestrial subsurface.</title>
        <authorList>
            <person name="Probst A.J."/>
            <person name="Ladd B."/>
            <person name="Jarett J.K."/>
            <person name="Geller-Mcgrath D.E."/>
            <person name="Sieber C.M."/>
            <person name="Emerson J.B."/>
            <person name="Anantharaman K."/>
            <person name="Thomas B.C."/>
            <person name="Malmstrom R."/>
            <person name="Stieglmeier M."/>
            <person name="Klingl A."/>
            <person name="Woyke T."/>
            <person name="Ryan C.M."/>
            <person name="Banfield J.F."/>
        </authorList>
    </citation>
    <scope>NUCLEOTIDE SEQUENCE [LARGE SCALE GENOMIC DNA]</scope>
    <source>
        <strain evidence="2">CG15_BIG_FIL_POST_REV_8_21_14_020_45_12</strain>
    </source>
</reference>
<accession>A0A2M7H3G8</accession>
<dbReference type="Proteomes" id="UP000230292">
    <property type="component" value="Unassembled WGS sequence"/>
</dbReference>
<proteinExistence type="predicted"/>
<name>A0A2M7H3G8_9BACT</name>
<comment type="caution">
    <text evidence="2">The sequence shown here is derived from an EMBL/GenBank/DDBJ whole genome shotgun (WGS) entry which is preliminary data.</text>
</comment>
<evidence type="ECO:0000313" key="3">
    <source>
        <dbReference type="Proteomes" id="UP000230292"/>
    </source>
</evidence>
<gene>
    <name evidence="2" type="ORF">COW24_03750</name>
</gene>
<organism evidence="2 3">
    <name type="scientific">Candidatus Kerfeldbacteria bacterium CG15_BIG_FIL_POST_REV_8_21_14_020_45_12</name>
    <dbReference type="NCBI Taxonomy" id="2014247"/>
    <lineage>
        <taxon>Bacteria</taxon>
        <taxon>Candidatus Kerfeldiibacteriota</taxon>
    </lineage>
</organism>
<sequence length="348" mass="37889">MSFNPNGDPKGKRPAQEATEQAPSFLPAGEGIGVLSKYLDYAQQAGRMDAVGIDGQRAERVTDYVRSVLPGFAGSQPEGLYDVIDGDVQVREMRLRTLDPQSKDPAQQESFREQQADLQAAFDALTLIKDARANREAFETWEAQLDEGVAEVEVGDKPAAADAVEDLSEQILGAAPEGEVEGAEIDVEWQAQVKERMLETQYAVTGLVAVLGDRQSQGFNEMFGDDPSRLHSVLAVVEPFTTRNSEQPLTSEDIQDLEGAFLSLEDFLKSAGEVPRGGPVRDDSDSVRLVGANLQAVEDAIFRTGGTFGIKGELSPSITEACRRMAYQLPEAKQFVYARADKLDGISW</sequence>
<feature type="region of interest" description="Disordered" evidence="1">
    <location>
        <begin position="1"/>
        <end position="26"/>
    </location>
</feature>
<protein>
    <submittedName>
        <fullName evidence="2">Uncharacterized protein</fullName>
    </submittedName>
</protein>
<dbReference type="AlphaFoldDB" id="A0A2M7H3G8"/>
<evidence type="ECO:0000313" key="2">
    <source>
        <dbReference type="EMBL" id="PIW36773.1"/>
    </source>
</evidence>
<evidence type="ECO:0000256" key="1">
    <source>
        <dbReference type="SAM" id="MobiDB-lite"/>
    </source>
</evidence>